<organism evidence="16 17">
    <name type="scientific">Sphingobacterium daejeonense</name>
    <dbReference type="NCBI Taxonomy" id="371142"/>
    <lineage>
        <taxon>Bacteria</taxon>
        <taxon>Pseudomonadati</taxon>
        <taxon>Bacteroidota</taxon>
        <taxon>Sphingobacteriia</taxon>
        <taxon>Sphingobacteriales</taxon>
        <taxon>Sphingobacteriaceae</taxon>
        <taxon>Sphingobacterium</taxon>
    </lineage>
</organism>
<feature type="domain" description="GHMP kinase C-terminal" evidence="14">
    <location>
        <begin position="283"/>
        <end position="346"/>
    </location>
</feature>
<evidence type="ECO:0000256" key="9">
    <source>
        <dbReference type="ARBA" id="ARBA00023144"/>
    </source>
</evidence>
<feature type="domain" description="GHMP kinase N-terminal" evidence="13">
    <location>
        <begin position="91"/>
        <end position="178"/>
    </location>
</feature>
<dbReference type="InterPro" id="IPR022963">
    <property type="entry name" value="Galactokinase_bac"/>
</dbReference>
<feature type="site" description="Transition state stabilizer" evidence="11">
    <location>
        <position position="28"/>
    </location>
</feature>
<evidence type="ECO:0000256" key="7">
    <source>
        <dbReference type="ARBA" id="ARBA00022840"/>
    </source>
</evidence>
<evidence type="ECO:0000256" key="8">
    <source>
        <dbReference type="ARBA" id="ARBA00022842"/>
    </source>
</evidence>
<feature type="binding site" evidence="11">
    <location>
        <begin position="121"/>
        <end position="127"/>
    </location>
    <ligand>
        <name>ATP</name>
        <dbReference type="ChEBI" id="CHEBI:30616"/>
    </ligand>
</feature>
<evidence type="ECO:0000256" key="10">
    <source>
        <dbReference type="ARBA" id="ARBA00023277"/>
    </source>
</evidence>
<dbReference type="InterPro" id="IPR019741">
    <property type="entry name" value="Galactokinase_CS"/>
</dbReference>
<keyword evidence="4 11" id="KW-0479">Metal-binding</keyword>
<name>A0ABW3RLJ6_9SPHI</name>
<dbReference type="PROSITE" id="PS00106">
    <property type="entry name" value="GALACTOKINASE"/>
    <property type="match status" value="1"/>
</dbReference>
<dbReference type="InterPro" id="IPR006203">
    <property type="entry name" value="GHMP_knse_ATP-bd_CS"/>
</dbReference>
<keyword evidence="3 11" id="KW-0808">Transferase</keyword>
<keyword evidence="5 11" id="KW-0547">Nucleotide-binding</keyword>
<dbReference type="PIRSF" id="PIRSF000530">
    <property type="entry name" value="Galactokinase"/>
    <property type="match status" value="1"/>
</dbReference>
<evidence type="ECO:0000256" key="1">
    <source>
        <dbReference type="ARBA" id="ARBA00006566"/>
    </source>
</evidence>
<evidence type="ECO:0000313" key="17">
    <source>
        <dbReference type="Proteomes" id="UP001597205"/>
    </source>
</evidence>
<dbReference type="Pfam" id="PF10509">
    <property type="entry name" value="GalKase_gal_bdg"/>
    <property type="match status" value="1"/>
</dbReference>
<dbReference type="PANTHER" id="PTHR10457:SF7">
    <property type="entry name" value="GALACTOKINASE-RELATED"/>
    <property type="match status" value="1"/>
</dbReference>
<keyword evidence="9 11" id="KW-0299">Galactose metabolism</keyword>
<protein>
    <recommendedName>
        <fullName evidence="11 12">Galactokinase</fullName>
        <ecNumber evidence="11 12">2.7.1.6</ecNumber>
    </recommendedName>
    <alternativeName>
        <fullName evidence="11">Galactose kinase</fullName>
    </alternativeName>
</protein>
<keyword evidence="17" id="KW-1185">Reference proteome</keyword>
<dbReference type="GO" id="GO:0004335">
    <property type="term" value="F:galactokinase activity"/>
    <property type="evidence" value="ECO:0007669"/>
    <property type="project" value="UniProtKB-EC"/>
</dbReference>
<sequence length="385" mass="42879">MIERDQISAKYEELYGVEPALVSKSPGRINIIGEHTDYNEGFVLPTAIDKAVYVALGKRNDTEIHLFAEDFNESFQVDLKDVSPTDKGWPNYILGVVNQLKERGYKISGFNLYIDGDIPVGAGLSSSAAVECATGYGLNELFDLNIDRVSIAKIGQLAEHTYAGVKCGIMDQFASVLSKENHVVRLDCRDLSYSYVPLELGDYEIVLLNTNVKHSLASSAYNDRRHSCEKAVALVKEIYPEVNSLRDVTIEMLDEIVQPIDNDSYVKGKFVVEENERLAKACEAMDRGDIQEMGRQMFRAHEGLSKEYEVSCEELDFLVENAKKFPEVLGARMMGGGFGGCTINIVKKGFGQQLVDSISPAYKKEFNLELTPIFVKTDNGSELVY</sequence>
<dbReference type="InterPro" id="IPR000705">
    <property type="entry name" value="Galactokinase"/>
</dbReference>
<dbReference type="EC" id="2.7.1.6" evidence="11 12"/>
<dbReference type="InterPro" id="IPR019539">
    <property type="entry name" value="GalKase_N"/>
</dbReference>
<evidence type="ECO:0000259" key="13">
    <source>
        <dbReference type="Pfam" id="PF00288"/>
    </source>
</evidence>
<feature type="binding site" evidence="11">
    <location>
        <begin position="34"/>
        <end position="37"/>
    </location>
    <ligand>
        <name>substrate</name>
    </ligand>
</feature>
<feature type="active site" description="Proton acceptor" evidence="11">
    <location>
        <position position="171"/>
    </location>
</feature>
<comment type="caution">
    <text evidence="11">Lacks conserved residue(s) required for the propagation of feature annotation.</text>
</comment>
<dbReference type="NCBIfam" id="NF003705">
    <property type="entry name" value="PRK05322.1"/>
    <property type="match status" value="1"/>
</dbReference>
<feature type="domain" description="Galactokinase N-terminal" evidence="15">
    <location>
        <begin position="10"/>
        <end position="57"/>
    </location>
</feature>
<evidence type="ECO:0000256" key="2">
    <source>
        <dbReference type="ARBA" id="ARBA00022490"/>
    </source>
</evidence>
<evidence type="ECO:0000256" key="12">
    <source>
        <dbReference type="NCBIfam" id="TIGR00131"/>
    </source>
</evidence>
<dbReference type="InterPro" id="IPR006206">
    <property type="entry name" value="Mevalonate/galactokinase"/>
</dbReference>
<evidence type="ECO:0000259" key="15">
    <source>
        <dbReference type="Pfam" id="PF10509"/>
    </source>
</evidence>
<dbReference type="InterPro" id="IPR013750">
    <property type="entry name" value="GHMP_kinase_C_dom"/>
</dbReference>
<keyword evidence="10 11" id="KW-0119">Carbohydrate metabolism</keyword>
<evidence type="ECO:0000256" key="5">
    <source>
        <dbReference type="ARBA" id="ARBA00022741"/>
    </source>
</evidence>
<dbReference type="PRINTS" id="PR00473">
    <property type="entry name" value="GALCTOKINASE"/>
</dbReference>
<keyword evidence="8 11" id="KW-0460">Magnesium</keyword>
<dbReference type="Gene3D" id="3.30.70.890">
    <property type="entry name" value="GHMP kinase, C-terminal domain"/>
    <property type="match status" value="1"/>
</dbReference>
<keyword evidence="6 11" id="KW-0418">Kinase</keyword>
<reference evidence="17" key="1">
    <citation type="journal article" date="2019" name="Int. J. Syst. Evol. Microbiol.">
        <title>The Global Catalogue of Microorganisms (GCM) 10K type strain sequencing project: providing services to taxonomists for standard genome sequencing and annotation.</title>
        <authorList>
            <consortium name="The Broad Institute Genomics Platform"/>
            <consortium name="The Broad Institute Genome Sequencing Center for Infectious Disease"/>
            <person name="Wu L."/>
            <person name="Ma J."/>
        </authorList>
    </citation>
    <scope>NUCLEOTIDE SEQUENCE [LARGE SCALE GENOMIC DNA]</scope>
    <source>
        <strain evidence="17">CCUG 52468</strain>
    </source>
</reference>
<evidence type="ECO:0000256" key="4">
    <source>
        <dbReference type="ARBA" id="ARBA00022723"/>
    </source>
</evidence>
<dbReference type="SUPFAM" id="SSF54211">
    <property type="entry name" value="Ribosomal protein S5 domain 2-like"/>
    <property type="match status" value="1"/>
</dbReference>
<comment type="similarity">
    <text evidence="1 11">Belongs to the GHMP kinase family. GalK subfamily.</text>
</comment>
<feature type="binding site" evidence="11">
    <location>
        <position position="159"/>
    </location>
    <ligand>
        <name>Mg(2+)</name>
        <dbReference type="ChEBI" id="CHEBI:18420"/>
    </ligand>
</feature>
<gene>
    <name evidence="11" type="primary">galK</name>
    <name evidence="16" type="ORF">ACFQ2C_10610</name>
</gene>
<dbReference type="HAMAP" id="MF_00246">
    <property type="entry name" value="Galactokinase"/>
    <property type="match status" value="1"/>
</dbReference>
<dbReference type="InterPro" id="IPR006204">
    <property type="entry name" value="GHMP_kinase_N_dom"/>
</dbReference>
<feature type="binding site" evidence="11">
    <location>
        <position position="221"/>
    </location>
    <ligand>
        <name>substrate</name>
    </ligand>
</feature>
<evidence type="ECO:0000259" key="14">
    <source>
        <dbReference type="Pfam" id="PF08544"/>
    </source>
</evidence>
<comment type="function">
    <text evidence="11">Catalyzes the transfer of the gamma-phosphate of ATP to D-galactose to form alpha-D-galactose-1-phosphate (Gal-1-P).</text>
</comment>
<dbReference type="RefSeq" id="WP_380896442.1">
    <property type="nucleotide sequence ID" value="NZ_JBHTKY010000014.1"/>
</dbReference>
<accession>A0ABW3RLJ6</accession>
<comment type="subcellular location">
    <subcellularLocation>
        <location evidence="11">Cytoplasm</location>
    </subcellularLocation>
</comment>
<comment type="pathway">
    <text evidence="11">Carbohydrate metabolism; galactose metabolism.</text>
</comment>
<evidence type="ECO:0000313" key="16">
    <source>
        <dbReference type="EMBL" id="MFD1166055.1"/>
    </source>
</evidence>
<dbReference type="PANTHER" id="PTHR10457">
    <property type="entry name" value="MEVALONATE KINASE/GALACTOKINASE"/>
    <property type="match status" value="1"/>
</dbReference>
<feature type="binding site" evidence="11">
    <location>
        <position position="127"/>
    </location>
    <ligand>
        <name>Mg(2+)</name>
        <dbReference type="ChEBI" id="CHEBI:18420"/>
    </ligand>
</feature>
<dbReference type="Gene3D" id="3.30.230.10">
    <property type="match status" value="1"/>
</dbReference>
<dbReference type="InterPro" id="IPR020568">
    <property type="entry name" value="Ribosomal_Su5_D2-typ_SF"/>
</dbReference>
<comment type="caution">
    <text evidence="16">The sequence shown here is derived from an EMBL/GenBank/DDBJ whole genome shotgun (WGS) entry which is preliminary data.</text>
</comment>
<dbReference type="Pfam" id="PF00288">
    <property type="entry name" value="GHMP_kinases_N"/>
    <property type="match status" value="1"/>
</dbReference>
<dbReference type="InterPro" id="IPR014721">
    <property type="entry name" value="Ribsml_uS5_D2-typ_fold_subgr"/>
</dbReference>
<dbReference type="InterPro" id="IPR036554">
    <property type="entry name" value="GHMP_kinase_C_sf"/>
</dbReference>
<keyword evidence="7 11" id="KW-0067">ATP-binding</keyword>
<evidence type="ECO:0000256" key="6">
    <source>
        <dbReference type="ARBA" id="ARBA00022777"/>
    </source>
</evidence>
<evidence type="ECO:0000256" key="3">
    <source>
        <dbReference type="ARBA" id="ARBA00022679"/>
    </source>
</evidence>
<dbReference type="PROSITE" id="PS00627">
    <property type="entry name" value="GHMP_KINASES_ATP"/>
    <property type="match status" value="1"/>
</dbReference>
<proteinExistence type="inferred from homology"/>
<evidence type="ECO:0000256" key="11">
    <source>
        <dbReference type="HAMAP-Rule" id="MF_00246"/>
    </source>
</evidence>
<dbReference type="SUPFAM" id="SSF55060">
    <property type="entry name" value="GHMP Kinase, C-terminal domain"/>
    <property type="match status" value="1"/>
</dbReference>
<dbReference type="NCBIfam" id="TIGR00131">
    <property type="entry name" value="gal_kin"/>
    <property type="match status" value="1"/>
</dbReference>
<keyword evidence="2 11" id="KW-0963">Cytoplasm</keyword>
<dbReference type="Pfam" id="PF08544">
    <property type="entry name" value="GHMP_kinases_C"/>
    <property type="match status" value="1"/>
</dbReference>
<dbReference type="PRINTS" id="PR00959">
    <property type="entry name" value="MEVGALKINASE"/>
</dbReference>
<dbReference type="EMBL" id="JBHTKY010000014">
    <property type="protein sequence ID" value="MFD1166055.1"/>
    <property type="molecule type" value="Genomic_DNA"/>
</dbReference>
<comment type="catalytic activity">
    <reaction evidence="11">
        <text>alpha-D-galactose + ATP = alpha-D-galactose 1-phosphate + ADP + H(+)</text>
        <dbReference type="Rhea" id="RHEA:13553"/>
        <dbReference type="ChEBI" id="CHEBI:15378"/>
        <dbReference type="ChEBI" id="CHEBI:28061"/>
        <dbReference type="ChEBI" id="CHEBI:30616"/>
        <dbReference type="ChEBI" id="CHEBI:58336"/>
        <dbReference type="ChEBI" id="CHEBI:456216"/>
        <dbReference type="EC" id="2.7.1.6"/>
    </reaction>
</comment>
<dbReference type="Proteomes" id="UP001597205">
    <property type="component" value="Unassembled WGS sequence"/>
</dbReference>